<evidence type="ECO:0000313" key="2">
    <source>
        <dbReference type="Proteomes" id="UP001153148"/>
    </source>
</evidence>
<name>A0ABN7NVX7_TIMPD</name>
<evidence type="ECO:0000313" key="1">
    <source>
        <dbReference type="EMBL" id="CAG2059934.1"/>
    </source>
</evidence>
<reference evidence="1" key="1">
    <citation type="submission" date="2021-03" db="EMBL/GenBank/DDBJ databases">
        <authorList>
            <person name="Tran Van P."/>
        </authorList>
    </citation>
    <scope>NUCLEOTIDE SEQUENCE</scope>
</reference>
<accession>A0ABN7NVX7</accession>
<proteinExistence type="predicted"/>
<protein>
    <submittedName>
        <fullName evidence="1">Uncharacterized protein</fullName>
    </submittedName>
</protein>
<dbReference type="Proteomes" id="UP001153148">
    <property type="component" value="Unassembled WGS sequence"/>
</dbReference>
<comment type="caution">
    <text evidence="1">The sequence shown here is derived from an EMBL/GenBank/DDBJ whole genome shotgun (WGS) entry which is preliminary data.</text>
</comment>
<gene>
    <name evidence="1" type="ORF">TPAB3V08_LOCUS6892</name>
</gene>
<dbReference type="EMBL" id="CAJPIN010010963">
    <property type="protein sequence ID" value="CAG2059934.1"/>
    <property type="molecule type" value="Genomic_DNA"/>
</dbReference>
<organism evidence="1 2">
    <name type="scientific">Timema podura</name>
    <name type="common">Walking stick</name>
    <dbReference type="NCBI Taxonomy" id="61482"/>
    <lineage>
        <taxon>Eukaryota</taxon>
        <taxon>Metazoa</taxon>
        <taxon>Ecdysozoa</taxon>
        <taxon>Arthropoda</taxon>
        <taxon>Hexapoda</taxon>
        <taxon>Insecta</taxon>
        <taxon>Pterygota</taxon>
        <taxon>Neoptera</taxon>
        <taxon>Polyneoptera</taxon>
        <taxon>Phasmatodea</taxon>
        <taxon>Timematodea</taxon>
        <taxon>Timematoidea</taxon>
        <taxon>Timematidae</taxon>
        <taxon>Timema</taxon>
    </lineage>
</organism>
<keyword evidence="2" id="KW-1185">Reference proteome</keyword>
<sequence length="79" mass="9007">METLNQLRQDISQDVYLSSDSQEKGQRSKIKELLDKKLLCCTLHQQVQKLGDVPTKPPLKLLAGYGLIAVKMANFYRTK</sequence>